<dbReference type="PANTHER" id="PTHR33204">
    <property type="entry name" value="TRANSCRIPTIONAL REGULATOR, MARR FAMILY"/>
    <property type="match status" value="1"/>
</dbReference>
<dbReference type="AlphaFoldDB" id="A0A1K2IFU7"/>
<evidence type="ECO:0000313" key="5">
    <source>
        <dbReference type="EMBL" id="SFZ91138.1"/>
    </source>
</evidence>
<evidence type="ECO:0000313" key="6">
    <source>
        <dbReference type="Proteomes" id="UP000182034"/>
    </source>
</evidence>
<name>A0A1K2IFU7_9FLAO</name>
<dbReference type="STRING" id="1612149.SAMN05216324_102115"/>
<dbReference type="SUPFAM" id="SSF46785">
    <property type="entry name" value="Winged helix' DNA-binding domain"/>
    <property type="match status" value="1"/>
</dbReference>
<keyword evidence="6" id="KW-1185">Reference proteome</keyword>
<keyword evidence="1" id="KW-0805">Transcription regulation</keyword>
<keyword evidence="3" id="KW-0804">Transcription</keyword>
<gene>
    <name evidence="5" type="ORF">SAMN05216324_102115</name>
</gene>
<dbReference type="Pfam" id="PF01638">
    <property type="entry name" value="HxlR"/>
    <property type="match status" value="1"/>
</dbReference>
<dbReference type="EMBL" id="FPKW01000002">
    <property type="protein sequence ID" value="SFZ91138.1"/>
    <property type="molecule type" value="Genomic_DNA"/>
</dbReference>
<sequence>MTTNNMNDDSIICPVQKLLKFLSGKLKPEIFRLSIKSPLRFNHLLRQIEGSNKQSLAIALKEFEEMNILEKIVIKRKPLHIEYHLTEKGKSLVPVFEQLEGVMMNKNF</sequence>
<dbReference type="RefSeq" id="WP_072407740.1">
    <property type="nucleotide sequence ID" value="NZ_FPKW01000002.1"/>
</dbReference>
<dbReference type="Gene3D" id="1.10.10.10">
    <property type="entry name" value="Winged helix-like DNA-binding domain superfamily/Winged helix DNA-binding domain"/>
    <property type="match status" value="1"/>
</dbReference>
<dbReference type="InterPro" id="IPR002577">
    <property type="entry name" value="HTH_HxlR"/>
</dbReference>
<reference evidence="6" key="1">
    <citation type="submission" date="2016-10" db="EMBL/GenBank/DDBJ databases">
        <authorList>
            <person name="Varghese N."/>
            <person name="Submissions S."/>
        </authorList>
    </citation>
    <scope>NUCLEOTIDE SEQUENCE [LARGE SCALE GENOMIC DNA]</scope>
    <source>
        <strain evidence="6">SUR2</strain>
    </source>
</reference>
<evidence type="ECO:0000256" key="2">
    <source>
        <dbReference type="ARBA" id="ARBA00023125"/>
    </source>
</evidence>
<evidence type="ECO:0000256" key="1">
    <source>
        <dbReference type="ARBA" id="ARBA00023015"/>
    </source>
</evidence>
<protein>
    <submittedName>
        <fullName evidence="5">Transcriptional regulator, HxlR family</fullName>
    </submittedName>
</protein>
<dbReference type="InterPro" id="IPR036388">
    <property type="entry name" value="WH-like_DNA-bd_sf"/>
</dbReference>
<dbReference type="PROSITE" id="PS51118">
    <property type="entry name" value="HTH_HXLR"/>
    <property type="match status" value="1"/>
</dbReference>
<evidence type="ECO:0000259" key="4">
    <source>
        <dbReference type="PROSITE" id="PS51118"/>
    </source>
</evidence>
<dbReference type="GO" id="GO:0003677">
    <property type="term" value="F:DNA binding"/>
    <property type="evidence" value="ECO:0007669"/>
    <property type="project" value="UniProtKB-KW"/>
</dbReference>
<dbReference type="InterPro" id="IPR036390">
    <property type="entry name" value="WH_DNA-bd_sf"/>
</dbReference>
<organism evidence="5 6">
    <name type="scientific">Chryseobacterium limigenitum</name>
    <dbReference type="NCBI Taxonomy" id="1612149"/>
    <lineage>
        <taxon>Bacteria</taxon>
        <taxon>Pseudomonadati</taxon>
        <taxon>Bacteroidota</taxon>
        <taxon>Flavobacteriia</taxon>
        <taxon>Flavobacteriales</taxon>
        <taxon>Weeksellaceae</taxon>
        <taxon>Chryseobacterium group</taxon>
        <taxon>Chryseobacterium</taxon>
    </lineage>
</organism>
<proteinExistence type="predicted"/>
<keyword evidence="2" id="KW-0238">DNA-binding</keyword>
<evidence type="ECO:0000256" key="3">
    <source>
        <dbReference type="ARBA" id="ARBA00023163"/>
    </source>
</evidence>
<dbReference type="OrthoDB" id="8231503at2"/>
<dbReference type="Proteomes" id="UP000182034">
    <property type="component" value="Unassembled WGS sequence"/>
</dbReference>
<accession>A0A1K2IFU7</accession>
<feature type="domain" description="HTH hxlR-type" evidence="4">
    <location>
        <begin position="13"/>
        <end position="108"/>
    </location>
</feature>
<dbReference type="PANTHER" id="PTHR33204:SF18">
    <property type="entry name" value="TRANSCRIPTIONAL REGULATORY PROTEIN"/>
    <property type="match status" value="1"/>
</dbReference>